<dbReference type="OrthoDB" id="2194948at2"/>
<feature type="compositionally biased region" description="Polar residues" evidence="1">
    <location>
        <begin position="226"/>
        <end position="238"/>
    </location>
</feature>
<evidence type="ECO:0000313" key="3">
    <source>
        <dbReference type="Proteomes" id="UP000013782"/>
    </source>
</evidence>
<dbReference type="eggNOG" id="ENOG503083G">
    <property type="taxonomic scope" value="Bacteria"/>
</dbReference>
<feature type="compositionally biased region" description="Basic and acidic residues" evidence="1">
    <location>
        <begin position="202"/>
        <end position="225"/>
    </location>
</feature>
<name>R2S0H9_9ENTE</name>
<dbReference type="Proteomes" id="UP000013782">
    <property type="component" value="Unassembled WGS sequence"/>
</dbReference>
<dbReference type="STRING" id="160454.RV10_GL002384"/>
<comment type="caution">
    <text evidence="2">The sequence shown here is derived from an EMBL/GenBank/DDBJ whole genome shotgun (WGS) entry which is preliminary data.</text>
</comment>
<dbReference type="HOGENOM" id="CLU_1044853_0_0_9"/>
<keyword evidence="3" id="KW-1185">Reference proteome</keyword>
<feature type="compositionally biased region" description="Basic and acidic residues" evidence="1">
    <location>
        <begin position="239"/>
        <end position="251"/>
    </location>
</feature>
<dbReference type="RefSeq" id="WP_010760167.1">
    <property type="nucleotide sequence ID" value="NZ_ASWD01000009.1"/>
</dbReference>
<evidence type="ECO:0000313" key="2">
    <source>
        <dbReference type="EMBL" id="EOH86326.1"/>
    </source>
</evidence>
<proteinExistence type="predicted"/>
<dbReference type="AlphaFoldDB" id="R2S0H9"/>
<accession>R2S0H9</accession>
<evidence type="ECO:0000256" key="1">
    <source>
        <dbReference type="SAM" id="MobiDB-lite"/>
    </source>
</evidence>
<reference evidence="2 3" key="1">
    <citation type="submission" date="2013-02" db="EMBL/GenBank/DDBJ databases">
        <title>The Genome Sequence of Enterococcus pallens BAA-351.</title>
        <authorList>
            <consortium name="The Broad Institute Genome Sequencing Platform"/>
            <consortium name="The Broad Institute Genome Sequencing Center for Infectious Disease"/>
            <person name="Earl A.M."/>
            <person name="Gilmore M.S."/>
            <person name="Lebreton F."/>
            <person name="Walker B."/>
            <person name="Young S.K."/>
            <person name="Zeng Q."/>
            <person name="Gargeya S."/>
            <person name="Fitzgerald M."/>
            <person name="Haas B."/>
            <person name="Abouelleil A."/>
            <person name="Alvarado L."/>
            <person name="Arachchi H.M."/>
            <person name="Berlin A.M."/>
            <person name="Chapman S.B."/>
            <person name="Dewar J."/>
            <person name="Goldberg J."/>
            <person name="Griggs A."/>
            <person name="Gujja S."/>
            <person name="Hansen M."/>
            <person name="Howarth C."/>
            <person name="Imamovic A."/>
            <person name="Larimer J."/>
            <person name="McCowan C."/>
            <person name="Murphy C."/>
            <person name="Neiman D."/>
            <person name="Pearson M."/>
            <person name="Priest M."/>
            <person name="Roberts A."/>
            <person name="Saif S."/>
            <person name="Shea T."/>
            <person name="Sisk P."/>
            <person name="Sykes S."/>
            <person name="Wortman J."/>
            <person name="Nusbaum C."/>
            <person name="Birren B."/>
        </authorList>
    </citation>
    <scope>NUCLEOTIDE SEQUENCE [LARGE SCALE GENOMIC DNA]</scope>
    <source>
        <strain evidence="2 3">ATCC BAA-351</strain>
    </source>
</reference>
<sequence>MAVKISLKKNERKKYQRMVLAIVGIFLFFFSSSFLVKPEVNAKSTKIGEEISSNLRNITLIERQYYPKEETLVFSFLSPVNSSNVLDELKVSAKTNRTDKTKYNTSIKKINEDLYVVKIKHLPDSWEKLAVAIYAKKMDLESMGDNQKLHFVKQEVSTTDPYNPNRSKNSYELTAVKFEIDQIQKEIKSNDKKETNHRKSIKKIEKTNENLEASLEERTDKEQKEVQQTIEQNKSQIDSTEKEIETLKESNSELNLKLNKLNDRKQTLQNP</sequence>
<organism evidence="2 3">
    <name type="scientific">Enterococcus pallens ATCC BAA-351</name>
    <dbReference type="NCBI Taxonomy" id="1158607"/>
    <lineage>
        <taxon>Bacteria</taxon>
        <taxon>Bacillati</taxon>
        <taxon>Bacillota</taxon>
        <taxon>Bacilli</taxon>
        <taxon>Lactobacillales</taxon>
        <taxon>Enterococcaceae</taxon>
        <taxon>Enterococcus</taxon>
    </lineage>
</organism>
<gene>
    <name evidence="2" type="ORF">UAU_05248</name>
</gene>
<dbReference type="EMBL" id="AJAQ01000054">
    <property type="protein sequence ID" value="EOH86326.1"/>
    <property type="molecule type" value="Genomic_DNA"/>
</dbReference>
<protein>
    <submittedName>
        <fullName evidence="2">Uncharacterized protein</fullName>
    </submittedName>
</protein>
<feature type="region of interest" description="Disordered" evidence="1">
    <location>
        <begin position="189"/>
        <end position="251"/>
    </location>
</feature>
<dbReference type="PATRIC" id="fig|1158607.3.peg.5219"/>